<sequence>MTFPILALAVAALTSELDVTVLRSERFAEAKFGLRDRIFIVQDAWELERCRRLLPDFPPIDIRTEHAVIVPSWRWRRREIESIESEGDDLVVRIKQSPRPRPGTITTTDYVPPDLFVAKAPVCGGTVRFLINDRLDHVVLRGDALAARTTDLLADLLAWKSGRRWTAEEWLARYRYEYRNKLDGEELDDALTVFRRDYTERRCRVILKELAQLQDRTVTPRLVGVAAWLGPHDAMVGHLRQTLVALGGNETVRACELLLELENEQARLVAILALSDLSIPSTRPMAHAHLADSCDAAARTAKTLLHQLGLSVEDVAPITEAIEALERQAQAKGADCRAKWALANSLVSILEALGPEAESAIPLLTRLATGPPNCFSDQIRPKANDALAAISAGLVPGSAP</sequence>
<evidence type="ECO:0000313" key="1">
    <source>
        <dbReference type="EMBL" id="TWT99997.1"/>
    </source>
</evidence>
<dbReference type="AlphaFoldDB" id="A0A5C6AKG3"/>
<comment type="caution">
    <text evidence="1">The sequence shown here is derived from an EMBL/GenBank/DDBJ whole genome shotgun (WGS) entry which is preliminary data.</text>
</comment>
<evidence type="ECO:0000313" key="2">
    <source>
        <dbReference type="Proteomes" id="UP000317421"/>
    </source>
</evidence>
<accession>A0A5C6AKG3</accession>
<dbReference type="OrthoDB" id="91612at203682"/>
<name>A0A5C6AKG3_9BACT</name>
<reference evidence="1 2" key="1">
    <citation type="submission" date="2019-02" db="EMBL/GenBank/DDBJ databases">
        <title>Deep-cultivation of Planctomycetes and their phenomic and genomic characterization uncovers novel biology.</title>
        <authorList>
            <person name="Wiegand S."/>
            <person name="Jogler M."/>
            <person name="Boedeker C."/>
            <person name="Pinto D."/>
            <person name="Vollmers J."/>
            <person name="Rivas-Marin E."/>
            <person name="Kohn T."/>
            <person name="Peeters S.H."/>
            <person name="Heuer A."/>
            <person name="Rast P."/>
            <person name="Oberbeckmann S."/>
            <person name="Bunk B."/>
            <person name="Jeske O."/>
            <person name="Meyerdierks A."/>
            <person name="Storesund J.E."/>
            <person name="Kallscheuer N."/>
            <person name="Luecker S."/>
            <person name="Lage O.M."/>
            <person name="Pohl T."/>
            <person name="Merkel B.J."/>
            <person name="Hornburger P."/>
            <person name="Mueller R.-W."/>
            <person name="Bruemmer F."/>
            <person name="Labrenz M."/>
            <person name="Spormann A.M."/>
            <person name="Op Den Camp H."/>
            <person name="Overmann J."/>
            <person name="Amann R."/>
            <person name="Jetten M.S.M."/>
            <person name="Mascher T."/>
            <person name="Medema M.H."/>
            <person name="Devos D.P."/>
            <person name="Kaster A.-K."/>
            <person name="Ovreas L."/>
            <person name="Rohde M."/>
            <person name="Galperin M.Y."/>
            <person name="Jogler C."/>
        </authorList>
    </citation>
    <scope>NUCLEOTIDE SEQUENCE [LARGE SCALE GENOMIC DNA]</scope>
    <source>
        <strain evidence="1 2">Pla108</strain>
    </source>
</reference>
<dbReference type="EMBL" id="SJPR01000001">
    <property type="protein sequence ID" value="TWT99997.1"/>
    <property type="molecule type" value="Genomic_DNA"/>
</dbReference>
<dbReference type="Proteomes" id="UP000317421">
    <property type="component" value="Unassembled WGS sequence"/>
</dbReference>
<dbReference type="RefSeq" id="WP_146443476.1">
    <property type="nucleotide sequence ID" value="NZ_SJPR01000001.1"/>
</dbReference>
<proteinExistence type="predicted"/>
<organism evidence="1 2">
    <name type="scientific">Botrimarina colliarenosi</name>
    <dbReference type="NCBI Taxonomy" id="2528001"/>
    <lineage>
        <taxon>Bacteria</taxon>
        <taxon>Pseudomonadati</taxon>
        <taxon>Planctomycetota</taxon>
        <taxon>Planctomycetia</taxon>
        <taxon>Pirellulales</taxon>
        <taxon>Lacipirellulaceae</taxon>
        <taxon>Botrimarina</taxon>
    </lineage>
</organism>
<gene>
    <name evidence="1" type="ORF">Pla108_09410</name>
</gene>
<protein>
    <submittedName>
        <fullName evidence="1">Uncharacterized protein</fullName>
    </submittedName>
</protein>
<keyword evidence="2" id="KW-1185">Reference proteome</keyword>